<dbReference type="Proteomes" id="UP000318080">
    <property type="component" value="Unassembled WGS sequence"/>
</dbReference>
<reference evidence="3 4" key="1">
    <citation type="submission" date="2019-06" db="EMBL/GenBank/DDBJ databases">
        <title>Draft genome of C. phoceense Strain 272.</title>
        <authorList>
            <person name="Pacheco L.G.C."/>
            <person name="Barberis C.M."/>
            <person name="Almuzara M.N."/>
            <person name="Traglia G.M."/>
            <person name="Santos C.S."/>
            <person name="Rocha D.J.P.G."/>
            <person name="Aguiar E.R.G.R."/>
            <person name="Vay C.A."/>
        </authorList>
    </citation>
    <scope>NUCLEOTIDE SEQUENCE [LARGE SCALE GENOMIC DNA]</scope>
    <source>
        <strain evidence="3 4">272</strain>
    </source>
</reference>
<comment type="caution">
    <text evidence="3">The sequence shown here is derived from an EMBL/GenBank/DDBJ whole genome shotgun (WGS) entry which is preliminary data.</text>
</comment>
<keyword evidence="2" id="KW-0472">Membrane</keyword>
<dbReference type="STRING" id="1686286.GCA_900092335_02189"/>
<evidence type="ECO:0000313" key="3">
    <source>
        <dbReference type="EMBL" id="TQE44609.1"/>
    </source>
</evidence>
<accession>A0A540RA38</accession>
<dbReference type="Pfam" id="PF03334">
    <property type="entry name" value="PhaG_MnhG_YufB"/>
    <property type="match status" value="1"/>
</dbReference>
<dbReference type="AlphaFoldDB" id="A0A540RA38"/>
<name>A0A540RA38_9CORY</name>
<evidence type="ECO:0000313" key="4">
    <source>
        <dbReference type="Proteomes" id="UP000318080"/>
    </source>
</evidence>
<proteinExistence type="predicted"/>
<feature type="transmembrane region" description="Helical" evidence="2">
    <location>
        <begin position="69"/>
        <end position="90"/>
    </location>
</feature>
<feature type="transmembrane region" description="Helical" evidence="2">
    <location>
        <begin position="38"/>
        <end position="57"/>
    </location>
</feature>
<dbReference type="EMBL" id="VHIR01000001">
    <property type="protein sequence ID" value="TQE44609.1"/>
    <property type="molecule type" value="Genomic_DNA"/>
</dbReference>
<keyword evidence="2" id="KW-1133">Transmembrane helix</keyword>
<dbReference type="InterPro" id="IPR005133">
    <property type="entry name" value="PhaG_MnhG_YufB"/>
</dbReference>
<dbReference type="GO" id="GO:0098662">
    <property type="term" value="P:inorganic cation transmembrane transport"/>
    <property type="evidence" value="ECO:0007669"/>
    <property type="project" value="InterPro"/>
</dbReference>
<feature type="transmembrane region" description="Helical" evidence="2">
    <location>
        <begin position="6"/>
        <end position="26"/>
    </location>
</feature>
<dbReference type="NCBIfam" id="NF009318">
    <property type="entry name" value="PRK12674.2-3"/>
    <property type="match status" value="1"/>
</dbReference>
<evidence type="ECO:0000256" key="2">
    <source>
        <dbReference type="SAM" id="Phobius"/>
    </source>
</evidence>
<evidence type="ECO:0000256" key="1">
    <source>
        <dbReference type="SAM" id="MobiDB-lite"/>
    </source>
</evidence>
<keyword evidence="2" id="KW-0812">Transmembrane</keyword>
<dbReference type="GO" id="GO:0015297">
    <property type="term" value="F:antiporter activity"/>
    <property type="evidence" value="ECO:0007669"/>
    <property type="project" value="InterPro"/>
</dbReference>
<keyword evidence="4" id="KW-1185">Reference proteome</keyword>
<organism evidence="3 4">
    <name type="scientific">Corynebacterium phoceense</name>
    <dbReference type="NCBI Taxonomy" id="1686286"/>
    <lineage>
        <taxon>Bacteria</taxon>
        <taxon>Bacillati</taxon>
        <taxon>Actinomycetota</taxon>
        <taxon>Actinomycetes</taxon>
        <taxon>Mycobacteriales</taxon>
        <taxon>Corynebacteriaceae</taxon>
        <taxon>Corynebacterium</taxon>
    </lineage>
</organism>
<feature type="region of interest" description="Disordered" evidence="1">
    <location>
        <begin position="113"/>
        <end position="144"/>
    </location>
</feature>
<gene>
    <name evidence="3" type="ORF">EJK80_00515</name>
</gene>
<protein>
    <submittedName>
        <fullName evidence="3">Na+/H+ antiporter subunit G</fullName>
    </submittedName>
</protein>
<sequence length="144" mass="15256">MTIAEIIAAVLVIAATVMVVATTVALWRAPDALTRVNLLGPTVGVAVPLLLCAKLIIDWSTTGFDFWNLVKVLLTLFGVWIIGSVGSFYMGRSIYGVTVTDVKFARRKAARESKDHKVVADNPLPAGIVPDPNAPQSPGDAAAQ</sequence>